<dbReference type="InterPro" id="IPR036565">
    <property type="entry name" value="Mur-like_cat_sf"/>
</dbReference>
<comment type="catalytic activity">
    <reaction evidence="21">
        <text>7,8-dihydropteroate + L-glutamate + ATP = 7,8-dihydrofolate + ADP + phosphate + H(+)</text>
        <dbReference type="Rhea" id="RHEA:23584"/>
        <dbReference type="ChEBI" id="CHEBI:15378"/>
        <dbReference type="ChEBI" id="CHEBI:17839"/>
        <dbReference type="ChEBI" id="CHEBI:29985"/>
        <dbReference type="ChEBI" id="CHEBI:30616"/>
        <dbReference type="ChEBI" id="CHEBI:43474"/>
        <dbReference type="ChEBI" id="CHEBI:57451"/>
        <dbReference type="ChEBI" id="CHEBI:456216"/>
        <dbReference type="EC" id="6.3.2.12"/>
    </reaction>
</comment>
<keyword evidence="10" id="KW-0479">Metal-binding</keyword>
<dbReference type="EMBL" id="BBVC01000014">
    <property type="protein sequence ID" value="GAO97686.1"/>
    <property type="molecule type" value="Genomic_DNA"/>
</dbReference>
<feature type="domain" description="Mur ligase central" evidence="24">
    <location>
        <begin position="43"/>
        <end position="258"/>
    </location>
</feature>
<comment type="caution">
    <text evidence="25">The sequence shown here is derived from an EMBL/GenBank/DDBJ whole genome shotgun (WGS) entry which is preliminary data.</text>
</comment>
<evidence type="ECO:0000256" key="3">
    <source>
        <dbReference type="ARBA" id="ARBA00004799"/>
    </source>
</evidence>
<evidence type="ECO:0000256" key="13">
    <source>
        <dbReference type="ARBA" id="ARBA00022842"/>
    </source>
</evidence>
<keyword evidence="26" id="KW-1185">Reference proteome</keyword>
<gene>
    <name evidence="25" type="primary">fgs</name>
    <name evidence="25" type="ORF">Cva_00322</name>
</gene>
<evidence type="ECO:0000256" key="18">
    <source>
        <dbReference type="ARBA" id="ARBA00047493"/>
    </source>
</evidence>
<dbReference type="InterPro" id="IPR036615">
    <property type="entry name" value="Mur_ligase_C_dom_sf"/>
</dbReference>
<dbReference type="Pfam" id="PF08245">
    <property type="entry name" value="Mur_ligase_M"/>
    <property type="match status" value="1"/>
</dbReference>
<evidence type="ECO:0000256" key="7">
    <source>
        <dbReference type="ARBA" id="ARBA00013025"/>
    </source>
</evidence>
<feature type="domain" description="Mur ligase C-terminal" evidence="23">
    <location>
        <begin position="282"/>
        <end position="407"/>
    </location>
</feature>
<dbReference type="PROSITE" id="PS01012">
    <property type="entry name" value="FOLYLPOLYGLU_SYNT_2"/>
    <property type="match status" value="1"/>
</dbReference>
<dbReference type="UniPathway" id="UPA00077">
    <property type="reaction ID" value="UER00157"/>
</dbReference>
<dbReference type="GO" id="GO:0046654">
    <property type="term" value="P:tetrahydrofolate biosynthetic process"/>
    <property type="evidence" value="ECO:0007669"/>
    <property type="project" value="UniProtKB-UniPathway"/>
</dbReference>
<evidence type="ECO:0000256" key="14">
    <source>
        <dbReference type="ARBA" id="ARBA00022909"/>
    </source>
</evidence>
<name>A0A0K8MB02_9PROT</name>
<evidence type="ECO:0000256" key="17">
    <source>
        <dbReference type="ARBA" id="ARBA00032510"/>
    </source>
</evidence>
<dbReference type="GO" id="GO:0005524">
    <property type="term" value="F:ATP binding"/>
    <property type="evidence" value="ECO:0007669"/>
    <property type="project" value="UniProtKB-KW"/>
</dbReference>
<dbReference type="Pfam" id="PF02875">
    <property type="entry name" value="Mur_ligase_C"/>
    <property type="match status" value="1"/>
</dbReference>
<dbReference type="EC" id="6.3.2.17" evidence="7"/>
<dbReference type="Gene3D" id="3.40.1190.10">
    <property type="entry name" value="Mur-like, catalytic domain"/>
    <property type="match status" value="1"/>
</dbReference>
<keyword evidence="13" id="KW-0460">Magnesium</keyword>
<evidence type="ECO:0000256" key="19">
    <source>
        <dbReference type="ARBA" id="ARBA00047808"/>
    </source>
</evidence>
<evidence type="ECO:0000256" key="5">
    <source>
        <dbReference type="ARBA" id="ARBA00008276"/>
    </source>
</evidence>
<evidence type="ECO:0000256" key="9">
    <source>
        <dbReference type="ARBA" id="ARBA00022598"/>
    </source>
</evidence>
<evidence type="ECO:0000256" key="20">
    <source>
        <dbReference type="ARBA" id="ARBA00049035"/>
    </source>
</evidence>
<comment type="cofactor">
    <cofactor evidence="1">
        <name>Mg(2+)</name>
        <dbReference type="ChEBI" id="CHEBI:18420"/>
    </cofactor>
</comment>
<dbReference type="PANTHER" id="PTHR11136">
    <property type="entry name" value="FOLYLPOLYGLUTAMATE SYNTHASE-RELATED"/>
    <property type="match status" value="1"/>
</dbReference>
<comment type="pathway">
    <text evidence="3">Cofactor biosynthesis; tetrahydrofolate biosynthesis; 7,8-dihydrofolate from 2-amino-4-hydroxy-6-hydroxymethyl-7,8-dihydropteridine diphosphate and 4-aminobenzoate: step 2/2.</text>
</comment>
<dbReference type="GO" id="GO:0046656">
    <property type="term" value="P:folic acid biosynthetic process"/>
    <property type="evidence" value="ECO:0007669"/>
    <property type="project" value="UniProtKB-KW"/>
</dbReference>
<sequence length="428" mass="47916">MTFSLDLIAQHYPTVTKLGLERILSLLARLGSPHHRLPPTIHVAGTNGKGSTISLMRAMLEAAHKRVHVYTSPHLVKFNERIVLAGQEIEDRYLLDLIERCRKEEPQDITWFELTTAAAFLTFSEVPADFLLVETGVGGRLDATNVLENPVLTVITSLSIDHTDYLGETLEEIAREKAGILKKGCPLVTCCHPIEAQKVILSRAQELKCPVFSERDTWQITEKRDHLEFIWKGKAFKFPHPSLSGIHQIQNAGLALAAGFYLGLGLDPSSCSKGLSKASWPGRLQRLPSTPGIELWLDGAHNPDGAKVILETLLRWKKEDGLPLYIIIGMIRNKDHETFLGIFQSHVERLFIVPVQNPYQKLDTHILYDKARKLGFSAVLSPSVQEALQHIDVQREKKPARVLICGSLYLAGEVLAEEKLSSRLFINR</sequence>
<comment type="pathway">
    <text evidence="4">Cofactor biosynthesis; tetrahydrofolylpolyglutamate biosynthesis.</text>
</comment>
<keyword evidence="14" id="KW-0289">Folate biosynthesis</keyword>
<organism evidence="25 26">
    <name type="scientific">Caedimonas varicaedens</name>
    <dbReference type="NCBI Taxonomy" id="1629334"/>
    <lineage>
        <taxon>Bacteria</taxon>
        <taxon>Pseudomonadati</taxon>
        <taxon>Pseudomonadota</taxon>
        <taxon>Alphaproteobacteria</taxon>
        <taxon>Holosporales</taxon>
        <taxon>Caedimonadaceae</taxon>
        <taxon>Caedimonas</taxon>
    </lineage>
</organism>
<reference evidence="25 26" key="1">
    <citation type="submission" date="2015-03" db="EMBL/GenBank/DDBJ databases">
        <title>Caedibacter varicaedens, whole genome shotgun sequence.</title>
        <authorList>
            <person name="Suzuki H."/>
            <person name="Dapper A.L."/>
            <person name="Gibson A.K."/>
            <person name="Jackson C."/>
            <person name="Lee H."/>
            <person name="Pejaver V.R."/>
            <person name="Doak T."/>
            <person name="Lynch M."/>
        </authorList>
    </citation>
    <scope>NUCLEOTIDE SEQUENCE [LARGE SCALE GENOMIC DNA]</scope>
</reference>
<comment type="catalytic activity">
    <reaction evidence="18">
        <text>(6S)-5,6,7,8-tetrahydrofolyl-(gamma-L-Glu)(n) + L-glutamate + ATP = (6S)-5,6,7,8-tetrahydrofolyl-(gamma-L-Glu)(n+1) + ADP + phosphate + H(+)</text>
        <dbReference type="Rhea" id="RHEA:10580"/>
        <dbReference type="Rhea" id="RHEA-COMP:14738"/>
        <dbReference type="Rhea" id="RHEA-COMP:14740"/>
        <dbReference type="ChEBI" id="CHEBI:15378"/>
        <dbReference type="ChEBI" id="CHEBI:29985"/>
        <dbReference type="ChEBI" id="CHEBI:30616"/>
        <dbReference type="ChEBI" id="CHEBI:43474"/>
        <dbReference type="ChEBI" id="CHEBI:141005"/>
        <dbReference type="ChEBI" id="CHEBI:456216"/>
        <dbReference type="EC" id="6.3.2.17"/>
    </reaction>
</comment>
<comment type="similarity">
    <text evidence="5 22">Belongs to the folylpolyglutamate synthase family.</text>
</comment>
<comment type="catalytic activity">
    <reaction evidence="19">
        <text>10-formyltetrahydrofolyl-(gamma-L-Glu)(n) + L-glutamate + ATP = 10-formyltetrahydrofolyl-(gamma-L-Glu)(n+1) + ADP + phosphate + H(+)</text>
        <dbReference type="Rhea" id="RHEA:51904"/>
        <dbReference type="Rhea" id="RHEA-COMP:13088"/>
        <dbReference type="Rhea" id="RHEA-COMP:14300"/>
        <dbReference type="ChEBI" id="CHEBI:15378"/>
        <dbReference type="ChEBI" id="CHEBI:29985"/>
        <dbReference type="ChEBI" id="CHEBI:30616"/>
        <dbReference type="ChEBI" id="CHEBI:43474"/>
        <dbReference type="ChEBI" id="CHEBI:134413"/>
        <dbReference type="ChEBI" id="CHEBI:456216"/>
        <dbReference type="EC" id="6.3.2.17"/>
    </reaction>
</comment>
<dbReference type="PANTHER" id="PTHR11136:SF0">
    <property type="entry name" value="DIHYDROFOLATE SYNTHETASE-RELATED"/>
    <property type="match status" value="1"/>
</dbReference>
<evidence type="ECO:0000313" key="26">
    <source>
        <dbReference type="Proteomes" id="UP000036771"/>
    </source>
</evidence>
<evidence type="ECO:0000256" key="1">
    <source>
        <dbReference type="ARBA" id="ARBA00001946"/>
    </source>
</evidence>
<evidence type="ECO:0000259" key="24">
    <source>
        <dbReference type="Pfam" id="PF08245"/>
    </source>
</evidence>
<dbReference type="GO" id="GO:0008841">
    <property type="term" value="F:dihydrofolate synthase activity"/>
    <property type="evidence" value="ECO:0007669"/>
    <property type="project" value="UniProtKB-EC"/>
</dbReference>
<dbReference type="NCBIfam" id="TIGR01499">
    <property type="entry name" value="folC"/>
    <property type="match status" value="1"/>
</dbReference>
<dbReference type="InterPro" id="IPR013221">
    <property type="entry name" value="Mur_ligase_cen"/>
</dbReference>
<dbReference type="SUPFAM" id="SSF53623">
    <property type="entry name" value="MurD-like peptide ligases, catalytic domain"/>
    <property type="match status" value="1"/>
</dbReference>
<evidence type="ECO:0000256" key="4">
    <source>
        <dbReference type="ARBA" id="ARBA00005150"/>
    </source>
</evidence>
<evidence type="ECO:0000256" key="8">
    <source>
        <dbReference type="ARBA" id="ARBA00019357"/>
    </source>
</evidence>
<dbReference type="InterPro" id="IPR018109">
    <property type="entry name" value="Folylpolyglutamate_synth_CS"/>
</dbReference>
<dbReference type="InterPro" id="IPR004101">
    <property type="entry name" value="Mur_ligase_C"/>
</dbReference>
<dbReference type="InterPro" id="IPR001645">
    <property type="entry name" value="Folylpolyglutamate_synth"/>
</dbReference>
<dbReference type="Proteomes" id="UP000036771">
    <property type="component" value="Unassembled WGS sequence"/>
</dbReference>
<proteinExistence type="inferred from homology"/>
<comment type="function">
    <text evidence="2">Functions in two distinct reactions of the de novo folate biosynthetic pathway. Catalyzes the addition of a glutamate residue to dihydropteroate (7,8-dihydropteroate or H2Pte) to form dihydrofolate (7,8-dihydrofolate monoglutamate or H2Pte-Glu). Also catalyzes successive additions of L-glutamate to tetrahydrofolate or 10-formyltetrahydrofolate or 5,10-methylenetetrahydrofolate, leading to folylpolyglutamate derivatives.</text>
</comment>
<evidence type="ECO:0000259" key="23">
    <source>
        <dbReference type="Pfam" id="PF02875"/>
    </source>
</evidence>
<evidence type="ECO:0000256" key="21">
    <source>
        <dbReference type="ARBA" id="ARBA00049161"/>
    </source>
</evidence>
<evidence type="ECO:0000256" key="6">
    <source>
        <dbReference type="ARBA" id="ARBA00013023"/>
    </source>
</evidence>
<dbReference type="SUPFAM" id="SSF53244">
    <property type="entry name" value="MurD-like peptide ligases, peptide-binding domain"/>
    <property type="match status" value="1"/>
</dbReference>
<dbReference type="FunFam" id="3.40.1190.10:FF:000011">
    <property type="entry name" value="Folylpolyglutamate synthase/dihydrofolate synthase"/>
    <property type="match status" value="1"/>
</dbReference>
<protein>
    <recommendedName>
        <fullName evidence="8">Dihydrofolate synthase/folylpolyglutamate synthase</fullName>
        <ecNumber evidence="6">6.3.2.12</ecNumber>
        <ecNumber evidence="7">6.3.2.17</ecNumber>
    </recommendedName>
    <alternativeName>
        <fullName evidence="17">Folylpoly-gamma-glutamate synthetase-dihydrofolate synthetase</fullName>
    </alternativeName>
    <alternativeName>
        <fullName evidence="15">Folylpolyglutamate synthetase</fullName>
    </alternativeName>
    <alternativeName>
        <fullName evidence="16">Tetrahydrofolylpolyglutamate synthase</fullName>
    </alternativeName>
</protein>
<dbReference type="PIRSF" id="PIRSF001563">
    <property type="entry name" value="Folylpolyglu_synth"/>
    <property type="match status" value="1"/>
</dbReference>
<evidence type="ECO:0000313" key="25">
    <source>
        <dbReference type="EMBL" id="GAO97686.1"/>
    </source>
</evidence>
<dbReference type="AlphaFoldDB" id="A0A0K8MB02"/>
<evidence type="ECO:0000256" key="11">
    <source>
        <dbReference type="ARBA" id="ARBA00022741"/>
    </source>
</evidence>
<accession>A0A0K8MB02</accession>
<dbReference type="EC" id="6.3.2.12" evidence="6"/>
<evidence type="ECO:0000256" key="10">
    <source>
        <dbReference type="ARBA" id="ARBA00022723"/>
    </source>
</evidence>
<keyword evidence="12 22" id="KW-0067">ATP-binding</keyword>
<evidence type="ECO:0000256" key="16">
    <source>
        <dbReference type="ARBA" id="ARBA00030592"/>
    </source>
</evidence>
<dbReference type="GO" id="GO:0004326">
    <property type="term" value="F:tetrahydrofolylpolyglutamate synthase activity"/>
    <property type="evidence" value="ECO:0007669"/>
    <property type="project" value="UniProtKB-EC"/>
</dbReference>
<evidence type="ECO:0000256" key="2">
    <source>
        <dbReference type="ARBA" id="ARBA00002714"/>
    </source>
</evidence>
<dbReference type="OrthoDB" id="9809356at2"/>
<evidence type="ECO:0000256" key="12">
    <source>
        <dbReference type="ARBA" id="ARBA00022840"/>
    </source>
</evidence>
<dbReference type="Gene3D" id="3.90.190.20">
    <property type="entry name" value="Mur ligase, C-terminal domain"/>
    <property type="match status" value="1"/>
</dbReference>
<dbReference type="GO" id="GO:0005737">
    <property type="term" value="C:cytoplasm"/>
    <property type="evidence" value="ECO:0007669"/>
    <property type="project" value="TreeGrafter"/>
</dbReference>
<dbReference type="STRING" id="1629334.Cva_00322"/>
<keyword evidence="9 22" id="KW-0436">Ligase</keyword>
<evidence type="ECO:0000256" key="15">
    <source>
        <dbReference type="ARBA" id="ARBA00030048"/>
    </source>
</evidence>
<dbReference type="GO" id="GO:0046872">
    <property type="term" value="F:metal ion binding"/>
    <property type="evidence" value="ECO:0007669"/>
    <property type="project" value="UniProtKB-KW"/>
</dbReference>
<comment type="catalytic activity">
    <reaction evidence="20">
        <text>(6R)-5,10-methylenetetrahydrofolyl-(gamma-L-Glu)(n) + L-glutamate + ATP = (6R)-5,10-methylenetetrahydrofolyl-(gamma-L-Glu)(n+1) + ADP + phosphate + H(+)</text>
        <dbReference type="Rhea" id="RHEA:51912"/>
        <dbReference type="Rhea" id="RHEA-COMP:13257"/>
        <dbReference type="Rhea" id="RHEA-COMP:13258"/>
        <dbReference type="ChEBI" id="CHEBI:15378"/>
        <dbReference type="ChEBI" id="CHEBI:29985"/>
        <dbReference type="ChEBI" id="CHEBI:30616"/>
        <dbReference type="ChEBI" id="CHEBI:43474"/>
        <dbReference type="ChEBI" id="CHEBI:136572"/>
        <dbReference type="ChEBI" id="CHEBI:456216"/>
        <dbReference type="EC" id="6.3.2.17"/>
    </reaction>
</comment>
<keyword evidence="11 22" id="KW-0547">Nucleotide-binding</keyword>
<evidence type="ECO:0000256" key="22">
    <source>
        <dbReference type="PIRNR" id="PIRNR001563"/>
    </source>
</evidence>